<feature type="transmembrane region" description="Helical" evidence="1">
    <location>
        <begin position="245"/>
        <end position="261"/>
    </location>
</feature>
<keyword evidence="1" id="KW-1133">Transmembrane helix</keyword>
<geneLocation type="mitochondrion" evidence="2"/>
<protein>
    <submittedName>
        <fullName evidence="2">Orf592</fullName>
    </submittedName>
</protein>
<accession>A0A2I4PER0</accession>
<keyword evidence="1" id="KW-0812">Transmembrane</keyword>
<evidence type="ECO:0000313" key="2">
    <source>
        <dbReference type="EMBL" id="APW82418.1"/>
    </source>
</evidence>
<gene>
    <name evidence="2" type="primary">orf592</name>
</gene>
<proteinExistence type="predicted"/>
<name>A0A2I4PER0_9SPIT</name>
<keyword evidence="1" id="KW-0472">Membrane</keyword>
<evidence type="ECO:0000256" key="1">
    <source>
        <dbReference type="SAM" id="Phobius"/>
    </source>
</evidence>
<feature type="transmembrane region" description="Helical" evidence="1">
    <location>
        <begin position="185"/>
        <end position="204"/>
    </location>
</feature>
<dbReference type="AlphaFoldDB" id="A0A2I4PER0"/>
<keyword evidence="2" id="KW-0496">Mitochondrion</keyword>
<sequence length="265" mass="32220">MFLKLKFPQNIILDFKNNKFSPTSEYWIFRYINLMEINAENELDFFQLQQIKSYKFFILKKENFLNKKFASNQKKFTLKYSLNRPEYFLTDTEKKLHLKFFKPRPKVKSKLIFSKHITKKIYNNLINKDKFDIYKIKLMINYFKFPHVRQTFSQKLFKSLFDINFLKKEKLYTKLKYSRVPQYDIVSGASAALLAGFLGFLVCEKFGFELLDSGDFYFLFMYIVFFVVKTLSSEFSAWIFFSPKWFLFFYHNVLVLLINFFKNKK</sequence>
<feature type="transmembrane region" description="Helical" evidence="1">
    <location>
        <begin position="216"/>
        <end position="239"/>
    </location>
</feature>
<organism evidence="2">
    <name type="scientific">Laurentiella strenua</name>
    <dbReference type="NCBI Taxonomy" id="114681"/>
    <lineage>
        <taxon>Eukaryota</taxon>
        <taxon>Sar</taxon>
        <taxon>Alveolata</taxon>
        <taxon>Ciliophora</taxon>
        <taxon>Intramacronucleata</taxon>
        <taxon>Spirotrichea</taxon>
        <taxon>Stichotrichia</taxon>
        <taxon>Sporadotrichida</taxon>
        <taxon>Oxytrichidae</taxon>
        <taxon>Stylonychinae</taxon>
        <taxon>Laurentiella</taxon>
    </lineage>
</organism>
<dbReference type="EMBL" id="KX529838">
    <property type="protein sequence ID" value="APW82418.1"/>
    <property type="molecule type" value="Genomic_DNA"/>
</dbReference>
<reference evidence="2" key="1">
    <citation type="submission" date="2016-07" db="EMBL/GenBank/DDBJ databases">
        <title>Mitochondrial genome evolution in stichotrich ciliates.</title>
        <authorList>
            <person name="Chen X."/>
            <person name="Landweber L."/>
        </authorList>
    </citation>
    <scope>NUCLEOTIDE SEQUENCE</scope>
</reference>